<reference evidence="3 4" key="1">
    <citation type="journal article" date="2021" name="Commun. Biol.">
        <title>The genome of Shorea leprosula (Dipterocarpaceae) highlights the ecological relevance of drought in aseasonal tropical rainforests.</title>
        <authorList>
            <person name="Ng K.K.S."/>
            <person name="Kobayashi M.J."/>
            <person name="Fawcett J.A."/>
            <person name="Hatakeyama M."/>
            <person name="Paape T."/>
            <person name="Ng C.H."/>
            <person name="Ang C.C."/>
            <person name="Tnah L.H."/>
            <person name="Lee C.T."/>
            <person name="Nishiyama T."/>
            <person name="Sese J."/>
            <person name="O'Brien M.J."/>
            <person name="Copetti D."/>
            <person name="Mohd Noor M.I."/>
            <person name="Ong R.C."/>
            <person name="Putra M."/>
            <person name="Sireger I.Z."/>
            <person name="Indrioko S."/>
            <person name="Kosugi Y."/>
            <person name="Izuno A."/>
            <person name="Isagi Y."/>
            <person name="Lee S.L."/>
            <person name="Shimizu K.K."/>
        </authorList>
    </citation>
    <scope>NUCLEOTIDE SEQUENCE [LARGE SCALE GENOMIC DNA]</scope>
    <source>
        <strain evidence="3">214</strain>
    </source>
</reference>
<evidence type="ECO:0000256" key="2">
    <source>
        <dbReference type="SAM" id="MobiDB-lite"/>
    </source>
</evidence>
<evidence type="ECO:0000313" key="3">
    <source>
        <dbReference type="EMBL" id="GKU94992.1"/>
    </source>
</evidence>
<protein>
    <submittedName>
        <fullName evidence="3">Uncharacterized protein</fullName>
    </submittedName>
</protein>
<feature type="region of interest" description="Disordered" evidence="2">
    <location>
        <begin position="140"/>
        <end position="166"/>
    </location>
</feature>
<dbReference type="EMBL" id="BPVZ01000008">
    <property type="protein sequence ID" value="GKU94992.1"/>
    <property type="molecule type" value="Genomic_DNA"/>
</dbReference>
<keyword evidence="4" id="KW-1185">Reference proteome</keyword>
<dbReference type="Proteomes" id="UP001054252">
    <property type="component" value="Unassembled WGS sequence"/>
</dbReference>
<feature type="coiled-coil region" evidence="1">
    <location>
        <begin position="304"/>
        <end position="345"/>
    </location>
</feature>
<dbReference type="AlphaFoldDB" id="A0AAV5I7P6"/>
<evidence type="ECO:0000256" key="1">
    <source>
        <dbReference type="SAM" id="Coils"/>
    </source>
</evidence>
<feature type="region of interest" description="Disordered" evidence="2">
    <location>
        <begin position="427"/>
        <end position="453"/>
    </location>
</feature>
<keyword evidence="1" id="KW-0175">Coiled coil</keyword>
<accession>A0AAV5I7P6</accession>
<sequence length="453" mass="50733">MSSDETLSVGGSEEVRALEYDDRGIESWLLASKRTEDEVGGKEMIEGEGEGIPSNILEIEGGGDRCYDVEVDIVFEVMGLNSDEEEEIEKLVREGGDILDIMYLTSFDVIEATELYGPSSLSEAEMDKFLGAVGGLAIPKKSRKKSKTSENVASEGEAGDKERKQLSSSLARALVVDEPRSKLKRKGSEDLELAQKKKKKIGEPEVRGDEVVEFVPRPPPIEFDPELREIGVTTHAKGKALIPLPFLQSSLFDTKNMMVAKNFINAYLPEVDHCQAREEVVTHRGSSVVKHTLEDERDSLKMILSFEERKRKMCEEKIDAQEKEIKKMKESEVELKKNVKKLLAHNAMEEHIAKFLKSGTFDNIMNLYRLPTAILAFTDCRKKVKAQYPEVDVTSITFGGQEGGVEENGESMSTDFWPKVKLRWDHTKRVVPAPPKENQPTPPTESHPPPPVE</sequence>
<evidence type="ECO:0000313" key="4">
    <source>
        <dbReference type="Proteomes" id="UP001054252"/>
    </source>
</evidence>
<organism evidence="3 4">
    <name type="scientific">Rubroshorea leprosula</name>
    <dbReference type="NCBI Taxonomy" id="152421"/>
    <lineage>
        <taxon>Eukaryota</taxon>
        <taxon>Viridiplantae</taxon>
        <taxon>Streptophyta</taxon>
        <taxon>Embryophyta</taxon>
        <taxon>Tracheophyta</taxon>
        <taxon>Spermatophyta</taxon>
        <taxon>Magnoliopsida</taxon>
        <taxon>eudicotyledons</taxon>
        <taxon>Gunneridae</taxon>
        <taxon>Pentapetalae</taxon>
        <taxon>rosids</taxon>
        <taxon>malvids</taxon>
        <taxon>Malvales</taxon>
        <taxon>Dipterocarpaceae</taxon>
        <taxon>Rubroshorea</taxon>
    </lineage>
</organism>
<feature type="compositionally biased region" description="Pro residues" evidence="2">
    <location>
        <begin position="432"/>
        <end position="453"/>
    </location>
</feature>
<proteinExistence type="predicted"/>
<gene>
    <name evidence="3" type="ORF">SLEP1_g8410</name>
</gene>
<name>A0AAV5I7P6_9ROSI</name>
<comment type="caution">
    <text evidence="3">The sequence shown here is derived from an EMBL/GenBank/DDBJ whole genome shotgun (WGS) entry which is preliminary data.</text>
</comment>